<dbReference type="GO" id="GO:0006415">
    <property type="term" value="P:translational termination"/>
    <property type="evidence" value="ECO:0007669"/>
    <property type="project" value="TreeGrafter"/>
</dbReference>
<dbReference type="PANTHER" id="PTHR40588:SF1">
    <property type="entry name" value="MRNA INTERFERASE TOXIN YAFQ"/>
    <property type="match status" value="1"/>
</dbReference>
<dbReference type="Gene3D" id="3.30.2310.20">
    <property type="entry name" value="RelE-like"/>
    <property type="match status" value="1"/>
</dbReference>
<dbReference type="NCBIfam" id="TIGR02385">
    <property type="entry name" value="RelE_StbE"/>
    <property type="match status" value="1"/>
</dbReference>
<dbReference type="InterPro" id="IPR004386">
    <property type="entry name" value="Toxin_YafQ-like"/>
</dbReference>
<dbReference type="GO" id="GO:0006402">
    <property type="term" value="P:mRNA catabolic process"/>
    <property type="evidence" value="ECO:0007669"/>
    <property type="project" value="TreeGrafter"/>
</dbReference>
<accession>A0A1F6V1P8</accession>
<evidence type="ECO:0000313" key="3">
    <source>
        <dbReference type="Proteomes" id="UP000178985"/>
    </source>
</evidence>
<dbReference type="AlphaFoldDB" id="A0A1F6V1P8"/>
<organism evidence="2 3">
    <name type="scientific">Candidatus Nomurabacteria bacterium RIFCSPHIGHO2_01_FULL_40_20</name>
    <dbReference type="NCBI Taxonomy" id="1801738"/>
    <lineage>
        <taxon>Bacteria</taxon>
        <taxon>Candidatus Nomuraibacteriota</taxon>
    </lineage>
</organism>
<dbReference type="Proteomes" id="UP000178985">
    <property type="component" value="Unassembled WGS sequence"/>
</dbReference>
<evidence type="ECO:0000256" key="1">
    <source>
        <dbReference type="ARBA" id="ARBA00022649"/>
    </source>
</evidence>
<dbReference type="InterPro" id="IPR035093">
    <property type="entry name" value="RelE/ParE_toxin_dom_sf"/>
</dbReference>
<dbReference type="InterPro" id="IPR007712">
    <property type="entry name" value="RelE/ParE_toxin"/>
</dbReference>
<dbReference type="Pfam" id="PF15738">
    <property type="entry name" value="YafQ_toxin"/>
    <property type="match status" value="1"/>
</dbReference>
<proteinExistence type="predicted"/>
<evidence type="ECO:0008006" key="4">
    <source>
        <dbReference type="Google" id="ProtNLM"/>
    </source>
</evidence>
<dbReference type="EMBL" id="MFTO01000017">
    <property type="protein sequence ID" value="OGI63552.1"/>
    <property type="molecule type" value="Genomic_DNA"/>
</dbReference>
<dbReference type="PANTHER" id="PTHR40588">
    <property type="entry name" value="MRNA INTERFERASE TOXIN YAFQ"/>
    <property type="match status" value="1"/>
</dbReference>
<keyword evidence="1" id="KW-1277">Toxin-antitoxin system</keyword>
<protein>
    <recommendedName>
        <fullName evidence="4">Addiction module toxin RelE</fullName>
    </recommendedName>
</protein>
<gene>
    <name evidence="2" type="ORF">A2733_01755</name>
</gene>
<sequence>MYSKFYTTRFQKSLKKILRSGKIKREDIEVVVNILASGQMLSVKYQDHSLQGIYKGFRECHIKGGLFSLTHPYKLEFVRV</sequence>
<name>A0A1F6V1P8_9BACT</name>
<reference evidence="2 3" key="1">
    <citation type="journal article" date="2016" name="Nat. Commun.">
        <title>Thousands of microbial genomes shed light on interconnected biogeochemical processes in an aquifer system.</title>
        <authorList>
            <person name="Anantharaman K."/>
            <person name="Brown C.T."/>
            <person name="Hug L.A."/>
            <person name="Sharon I."/>
            <person name="Castelle C.J."/>
            <person name="Probst A.J."/>
            <person name="Thomas B.C."/>
            <person name="Singh A."/>
            <person name="Wilkins M.J."/>
            <person name="Karaoz U."/>
            <person name="Brodie E.L."/>
            <person name="Williams K.H."/>
            <person name="Hubbard S.S."/>
            <person name="Banfield J.F."/>
        </authorList>
    </citation>
    <scope>NUCLEOTIDE SEQUENCE [LARGE SCALE GENOMIC DNA]</scope>
</reference>
<dbReference type="SUPFAM" id="SSF143011">
    <property type="entry name" value="RelE-like"/>
    <property type="match status" value="1"/>
</dbReference>
<dbReference type="GO" id="GO:0004521">
    <property type="term" value="F:RNA endonuclease activity"/>
    <property type="evidence" value="ECO:0007669"/>
    <property type="project" value="TreeGrafter"/>
</dbReference>
<evidence type="ECO:0000313" key="2">
    <source>
        <dbReference type="EMBL" id="OGI63552.1"/>
    </source>
</evidence>
<comment type="caution">
    <text evidence="2">The sequence shown here is derived from an EMBL/GenBank/DDBJ whole genome shotgun (WGS) entry which is preliminary data.</text>
</comment>